<feature type="transmembrane region" description="Helical" evidence="1">
    <location>
        <begin position="220"/>
        <end position="238"/>
    </location>
</feature>
<keyword evidence="1" id="KW-0472">Membrane</keyword>
<evidence type="ECO:0000259" key="2">
    <source>
        <dbReference type="Pfam" id="PF08241"/>
    </source>
</evidence>
<evidence type="ECO:0000256" key="1">
    <source>
        <dbReference type="SAM" id="Phobius"/>
    </source>
</evidence>
<dbReference type="AlphaFoldDB" id="A0A0F9GRE0"/>
<reference evidence="3" key="1">
    <citation type="journal article" date="2015" name="Nature">
        <title>Complex archaea that bridge the gap between prokaryotes and eukaryotes.</title>
        <authorList>
            <person name="Spang A."/>
            <person name="Saw J.H."/>
            <person name="Jorgensen S.L."/>
            <person name="Zaremba-Niedzwiedzka K."/>
            <person name="Martijn J."/>
            <person name="Lind A.E."/>
            <person name="van Eijk R."/>
            <person name="Schleper C."/>
            <person name="Guy L."/>
            <person name="Ettema T.J."/>
        </authorList>
    </citation>
    <scope>NUCLEOTIDE SEQUENCE</scope>
</reference>
<evidence type="ECO:0000313" key="3">
    <source>
        <dbReference type="EMBL" id="KKL65652.1"/>
    </source>
</evidence>
<dbReference type="Gene3D" id="3.40.50.150">
    <property type="entry name" value="Vaccinia Virus protein VP39"/>
    <property type="match status" value="1"/>
</dbReference>
<sequence>MKTNENRNFQALFKEERYLILKNYLYNYLLRKRAIEKCLNQEEPELILEIGSGISPLTTFFSRTVYSDLSLDAIRFLKQKQGKGYYVIADGIHLPFKSDIFSHVICSEVLEHIKNDLQAMKQLARILKKYAGCLIITVPHRKCYFTNDDHFVKHYRRYELDEIIKKLKLAGLKPICLQKVLGPLEKITMSFVVYLFSIVQRHKPSKEIFRNPGHNRFMKFFVLLFKYANLFYQGYIWLDAKIMPISFSTVILIKSILSNKECKVSDIK</sequence>
<feature type="domain" description="Methyltransferase type 11" evidence="2">
    <location>
        <begin position="49"/>
        <end position="129"/>
    </location>
</feature>
<dbReference type="InterPro" id="IPR029063">
    <property type="entry name" value="SAM-dependent_MTases_sf"/>
</dbReference>
<organism evidence="3">
    <name type="scientific">marine sediment metagenome</name>
    <dbReference type="NCBI Taxonomy" id="412755"/>
    <lineage>
        <taxon>unclassified sequences</taxon>
        <taxon>metagenomes</taxon>
        <taxon>ecological metagenomes</taxon>
    </lineage>
</organism>
<dbReference type="InterPro" id="IPR013216">
    <property type="entry name" value="Methyltransf_11"/>
</dbReference>
<dbReference type="GO" id="GO:0008757">
    <property type="term" value="F:S-adenosylmethionine-dependent methyltransferase activity"/>
    <property type="evidence" value="ECO:0007669"/>
    <property type="project" value="InterPro"/>
</dbReference>
<dbReference type="EMBL" id="LAZR01027464">
    <property type="protein sequence ID" value="KKL65652.1"/>
    <property type="molecule type" value="Genomic_DNA"/>
</dbReference>
<accession>A0A0F9GRE0</accession>
<comment type="caution">
    <text evidence="3">The sequence shown here is derived from an EMBL/GenBank/DDBJ whole genome shotgun (WGS) entry which is preliminary data.</text>
</comment>
<protein>
    <recommendedName>
        <fullName evidence="2">Methyltransferase type 11 domain-containing protein</fullName>
    </recommendedName>
</protein>
<proteinExistence type="predicted"/>
<keyword evidence="1" id="KW-1133">Transmembrane helix</keyword>
<keyword evidence="1" id="KW-0812">Transmembrane</keyword>
<dbReference type="Pfam" id="PF08241">
    <property type="entry name" value="Methyltransf_11"/>
    <property type="match status" value="1"/>
</dbReference>
<dbReference type="SUPFAM" id="SSF53335">
    <property type="entry name" value="S-adenosyl-L-methionine-dependent methyltransferases"/>
    <property type="match status" value="1"/>
</dbReference>
<name>A0A0F9GRE0_9ZZZZ</name>
<gene>
    <name evidence="3" type="ORF">LCGC14_2152820</name>
</gene>